<dbReference type="PANTHER" id="PTHR43476:SF5">
    <property type="entry name" value="FAD-DEPENDENT MONOOXYGENASE"/>
    <property type="match status" value="1"/>
</dbReference>
<dbReference type="Proteomes" id="UP000215483">
    <property type="component" value="Unassembled WGS sequence"/>
</dbReference>
<sequence>MRSDVVVVGAGPVGLTAAVLLARQGLDVRVVERRPEPVTQSRATDLHARTLEALAPSGLTDLLMPLGRRVTAVDMRSGASRLGEVSTAGLRSPYPFVLTVPQCATEGILDKEAAQSGVSVHRGVSVRSVREEPFGVLLGVEGLGALRARCVIAADGISSTVRSVTGTAFRGHTHPGLWTLADLQVSAASLPLDRIHMITSRRGLLVVLPMHLDGWVRIVQHHPSPATHAFTVGCPPDGTQGVSSALLQEAAARGWTATAQACRWASSFRTHCRIASRSTSSHIVLIGDAAHVCSPIGGQGLNLGLRDAATLASALPDTLAGRGRRDGLAQWRSARRAEAWGVLTRTHLATTAWTQRSGPPAHLRDGALRALLTLPPARRRFAESMAGPAPNQPGSCANPGTG</sequence>
<dbReference type="PRINTS" id="PR00420">
    <property type="entry name" value="RNGMNOXGNASE"/>
</dbReference>
<reference evidence="3 4" key="1">
    <citation type="submission" date="2016-07" db="EMBL/GenBank/DDBJ databases">
        <title>Draft genome of Streptomyces diastatochromogenes.</title>
        <authorList>
            <person name="Podduturi R."/>
            <person name="Lukassen M.B."/>
            <person name="Clausen N."/>
            <person name="Nielsen J.L."/>
            <person name="Jorgensen N.O."/>
        </authorList>
    </citation>
    <scope>NUCLEOTIDE SEQUENCE [LARGE SCALE GENOMIC DNA]</scope>
    <source>
        <strain evidence="3 4">DSM 40608</strain>
    </source>
</reference>
<dbReference type="GO" id="GO:0071949">
    <property type="term" value="F:FAD binding"/>
    <property type="evidence" value="ECO:0007669"/>
    <property type="project" value="InterPro"/>
</dbReference>
<dbReference type="Gene3D" id="3.30.70.2450">
    <property type="match status" value="1"/>
</dbReference>
<dbReference type="AlphaFoldDB" id="A0A233S298"/>
<name>A0A233S298_STRDA</name>
<evidence type="ECO:0000256" key="1">
    <source>
        <dbReference type="ARBA" id="ARBA00023002"/>
    </source>
</evidence>
<dbReference type="InterPro" id="IPR002938">
    <property type="entry name" value="FAD-bd"/>
</dbReference>
<accession>A0A233S298</accession>
<dbReference type="Gene3D" id="3.50.50.60">
    <property type="entry name" value="FAD/NAD(P)-binding domain"/>
    <property type="match status" value="1"/>
</dbReference>
<protein>
    <recommendedName>
        <fullName evidence="2">FAD-binding domain-containing protein</fullName>
    </recommendedName>
</protein>
<proteinExistence type="predicted"/>
<dbReference type="InterPro" id="IPR036188">
    <property type="entry name" value="FAD/NAD-bd_sf"/>
</dbReference>
<gene>
    <name evidence="3" type="ORF">BEK98_37510</name>
</gene>
<evidence type="ECO:0000313" key="3">
    <source>
        <dbReference type="EMBL" id="OXY89709.1"/>
    </source>
</evidence>
<dbReference type="PANTHER" id="PTHR43476">
    <property type="entry name" value="3-(3-HYDROXY-PHENYL)PROPIONATE/3-HYDROXYCINNAMIC ACID HYDROXYLASE"/>
    <property type="match status" value="1"/>
</dbReference>
<comment type="caution">
    <text evidence="3">The sequence shown here is derived from an EMBL/GenBank/DDBJ whole genome shotgun (WGS) entry which is preliminary data.</text>
</comment>
<dbReference type="InterPro" id="IPR050631">
    <property type="entry name" value="PheA/TfdB_FAD_monoxygenase"/>
</dbReference>
<dbReference type="GO" id="GO:0016491">
    <property type="term" value="F:oxidoreductase activity"/>
    <property type="evidence" value="ECO:0007669"/>
    <property type="project" value="UniProtKB-KW"/>
</dbReference>
<evidence type="ECO:0000259" key="2">
    <source>
        <dbReference type="Pfam" id="PF01494"/>
    </source>
</evidence>
<keyword evidence="1" id="KW-0560">Oxidoreductase</keyword>
<keyword evidence="4" id="KW-1185">Reference proteome</keyword>
<organism evidence="3 4">
    <name type="scientific">Streptomyces diastatochromogenes</name>
    <dbReference type="NCBI Taxonomy" id="42236"/>
    <lineage>
        <taxon>Bacteria</taxon>
        <taxon>Bacillati</taxon>
        <taxon>Actinomycetota</taxon>
        <taxon>Actinomycetes</taxon>
        <taxon>Kitasatosporales</taxon>
        <taxon>Streptomycetaceae</taxon>
        <taxon>Streptomyces</taxon>
    </lineage>
</organism>
<evidence type="ECO:0000313" key="4">
    <source>
        <dbReference type="Proteomes" id="UP000215483"/>
    </source>
</evidence>
<dbReference type="EMBL" id="MCGQ01000042">
    <property type="protein sequence ID" value="OXY89709.1"/>
    <property type="molecule type" value="Genomic_DNA"/>
</dbReference>
<feature type="domain" description="FAD-binding" evidence="2">
    <location>
        <begin position="3"/>
        <end position="345"/>
    </location>
</feature>
<dbReference type="OrthoDB" id="3316391at2"/>
<dbReference type="RefSeq" id="WP_094221388.1">
    <property type="nucleotide sequence ID" value="NZ_MCGQ01000042.1"/>
</dbReference>
<dbReference type="SUPFAM" id="SSF51905">
    <property type="entry name" value="FAD/NAD(P)-binding domain"/>
    <property type="match status" value="1"/>
</dbReference>
<dbReference type="Pfam" id="PF01494">
    <property type="entry name" value="FAD_binding_3"/>
    <property type="match status" value="1"/>
</dbReference>